<evidence type="ECO:0000313" key="1">
    <source>
        <dbReference type="EMBL" id="CRK95121.1"/>
    </source>
</evidence>
<dbReference type="AlphaFoldDB" id="A0A1J1I9K7"/>
<protein>
    <submittedName>
        <fullName evidence="1">CLUMA_CG008599, isoform A</fullName>
    </submittedName>
</protein>
<dbReference type="Proteomes" id="UP000183832">
    <property type="component" value="Unassembled WGS sequence"/>
</dbReference>
<keyword evidence="2" id="KW-1185">Reference proteome</keyword>
<gene>
    <name evidence="1" type="ORF">CLUMA_CG008599</name>
</gene>
<accession>A0A1J1I9K7</accession>
<dbReference type="EMBL" id="CVRI01000040">
    <property type="protein sequence ID" value="CRK95121.1"/>
    <property type="molecule type" value="Genomic_DNA"/>
</dbReference>
<proteinExistence type="predicted"/>
<name>A0A1J1I9K7_9DIPT</name>
<organism evidence="1 2">
    <name type="scientific">Clunio marinus</name>
    <dbReference type="NCBI Taxonomy" id="568069"/>
    <lineage>
        <taxon>Eukaryota</taxon>
        <taxon>Metazoa</taxon>
        <taxon>Ecdysozoa</taxon>
        <taxon>Arthropoda</taxon>
        <taxon>Hexapoda</taxon>
        <taxon>Insecta</taxon>
        <taxon>Pterygota</taxon>
        <taxon>Neoptera</taxon>
        <taxon>Endopterygota</taxon>
        <taxon>Diptera</taxon>
        <taxon>Nematocera</taxon>
        <taxon>Chironomoidea</taxon>
        <taxon>Chironomidae</taxon>
        <taxon>Clunio</taxon>
    </lineage>
</organism>
<sequence length="88" mass="10123">MKFLLQSLVINNLTSSSSVVVKIFEIRSLKRTKQVHGNKNSLNLVFNDAEKILRISEPFQRKSTTQAQSQLCLWLKYLSNQKSEALQI</sequence>
<evidence type="ECO:0000313" key="2">
    <source>
        <dbReference type="Proteomes" id="UP000183832"/>
    </source>
</evidence>
<reference evidence="1 2" key="1">
    <citation type="submission" date="2015-04" db="EMBL/GenBank/DDBJ databases">
        <authorList>
            <person name="Syromyatnikov M.Y."/>
            <person name="Popov V.N."/>
        </authorList>
    </citation>
    <scope>NUCLEOTIDE SEQUENCE [LARGE SCALE GENOMIC DNA]</scope>
</reference>